<name>Q6Z483_ORYSJ</name>
<accession>Q6Z483</accession>
<evidence type="ECO:0000313" key="2">
    <source>
        <dbReference type="EMBL" id="BAC83984.1"/>
    </source>
</evidence>
<evidence type="ECO:0000313" key="3">
    <source>
        <dbReference type="Proteomes" id="UP000000763"/>
    </source>
</evidence>
<feature type="region of interest" description="Disordered" evidence="1">
    <location>
        <begin position="14"/>
        <end position="57"/>
    </location>
</feature>
<dbReference type="EMBL" id="AP005186">
    <property type="protein sequence ID" value="BAC83984.1"/>
    <property type="molecule type" value="Genomic_DNA"/>
</dbReference>
<feature type="region of interest" description="Disordered" evidence="1">
    <location>
        <begin position="69"/>
        <end position="147"/>
    </location>
</feature>
<gene>
    <name evidence="2" type="primary">P0430F03.23</name>
</gene>
<dbReference type="Proteomes" id="UP000000763">
    <property type="component" value="Chromosome 7"/>
</dbReference>
<organism evidence="2 3">
    <name type="scientific">Oryza sativa subsp. japonica</name>
    <name type="common">Rice</name>
    <dbReference type="NCBI Taxonomy" id="39947"/>
    <lineage>
        <taxon>Eukaryota</taxon>
        <taxon>Viridiplantae</taxon>
        <taxon>Streptophyta</taxon>
        <taxon>Embryophyta</taxon>
        <taxon>Tracheophyta</taxon>
        <taxon>Spermatophyta</taxon>
        <taxon>Magnoliopsida</taxon>
        <taxon>Liliopsida</taxon>
        <taxon>Poales</taxon>
        <taxon>Poaceae</taxon>
        <taxon>BOP clade</taxon>
        <taxon>Oryzoideae</taxon>
        <taxon>Oryzeae</taxon>
        <taxon>Oryzinae</taxon>
        <taxon>Oryza</taxon>
        <taxon>Oryza sativa</taxon>
    </lineage>
</organism>
<protein>
    <submittedName>
        <fullName evidence="2">Uncharacterized protein</fullName>
    </submittedName>
</protein>
<proteinExistence type="predicted"/>
<sequence length="147" mass="15468">MEGWDLDFFGRLGYGPRDKHGAAKPMGRARVRGGGPWPGKARPKRAGHAGGERGMGPAARLAVDCAHGREDGGRRLTGRDLTRSSGPGAEVAATWSATRAGAKGEEEEEEEALGIGRPTTREAFRRAAANRSERPPPTARGGQGESV</sequence>
<reference evidence="3" key="2">
    <citation type="journal article" date="2008" name="Nucleic Acids Res.">
        <title>The rice annotation project database (RAP-DB): 2008 update.</title>
        <authorList>
            <consortium name="The rice annotation project (RAP)"/>
        </authorList>
    </citation>
    <scope>GENOME REANNOTATION</scope>
    <source>
        <strain evidence="3">cv. Nipponbare</strain>
    </source>
</reference>
<feature type="compositionally biased region" description="Basic and acidic residues" evidence="1">
    <location>
        <begin position="69"/>
        <end position="82"/>
    </location>
</feature>
<reference evidence="3" key="1">
    <citation type="journal article" date="2005" name="Nature">
        <title>The map-based sequence of the rice genome.</title>
        <authorList>
            <consortium name="International rice genome sequencing project (IRGSP)"/>
            <person name="Matsumoto T."/>
            <person name="Wu J."/>
            <person name="Kanamori H."/>
            <person name="Katayose Y."/>
            <person name="Fujisawa M."/>
            <person name="Namiki N."/>
            <person name="Mizuno H."/>
            <person name="Yamamoto K."/>
            <person name="Antonio B.A."/>
            <person name="Baba T."/>
            <person name="Sakata K."/>
            <person name="Nagamura Y."/>
            <person name="Aoki H."/>
            <person name="Arikawa K."/>
            <person name="Arita K."/>
            <person name="Bito T."/>
            <person name="Chiden Y."/>
            <person name="Fujitsuka N."/>
            <person name="Fukunaka R."/>
            <person name="Hamada M."/>
            <person name="Harada C."/>
            <person name="Hayashi A."/>
            <person name="Hijishita S."/>
            <person name="Honda M."/>
            <person name="Hosokawa S."/>
            <person name="Ichikawa Y."/>
            <person name="Idonuma A."/>
            <person name="Iijima M."/>
            <person name="Ikeda M."/>
            <person name="Ikeno M."/>
            <person name="Ito K."/>
            <person name="Ito S."/>
            <person name="Ito T."/>
            <person name="Ito Y."/>
            <person name="Ito Y."/>
            <person name="Iwabuchi A."/>
            <person name="Kamiya K."/>
            <person name="Karasawa W."/>
            <person name="Kurita K."/>
            <person name="Katagiri S."/>
            <person name="Kikuta A."/>
            <person name="Kobayashi H."/>
            <person name="Kobayashi N."/>
            <person name="Machita K."/>
            <person name="Maehara T."/>
            <person name="Masukawa M."/>
            <person name="Mizubayashi T."/>
            <person name="Mukai Y."/>
            <person name="Nagasaki H."/>
            <person name="Nagata Y."/>
            <person name="Naito S."/>
            <person name="Nakashima M."/>
            <person name="Nakama Y."/>
            <person name="Nakamichi Y."/>
            <person name="Nakamura M."/>
            <person name="Meguro A."/>
            <person name="Negishi M."/>
            <person name="Ohta I."/>
            <person name="Ohta T."/>
            <person name="Okamoto M."/>
            <person name="Ono N."/>
            <person name="Saji S."/>
            <person name="Sakaguchi M."/>
            <person name="Sakai K."/>
            <person name="Shibata M."/>
            <person name="Shimokawa T."/>
            <person name="Song J."/>
            <person name="Takazaki Y."/>
            <person name="Terasawa K."/>
            <person name="Tsugane M."/>
            <person name="Tsuji K."/>
            <person name="Ueda S."/>
            <person name="Waki K."/>
            <person name="Yamagata H."/>
            <person name="Yamamoto M."/>
            <person name="Yamamoto S."/>
            <person name="Yamane H."/>
            <person name="Yoshiki S."/>
            <person name="Yoshihara R."/>
            <person name="Yukawa K."/>
            <person name="Zhong H."/>
            <person name="Yano M."/>
            <person name="Yuan Q."/>
            <person name="Ouyang S."/>
            <person name="Liu J."/>
            <person name="Jones K.M."/>
            <person name="Gansberger K."/>
            <person name="Moffat K."/>
            <person name="Hill J."/>
            <person name="Bera J."/>
            <person name="Fadrosh D."/>
            <person name="Jin S."/>
            <person name="Johri S."/>
            <person name="Kim M."/>
            <person name="Overton L."/>
            <person name="Reardon M."/>
            <person name="Tsitrin T."/>
            <person name="Vuong H."/>
            <person name="Weaver B."/>
            <person name="Ciecko A."/>
            <person name="Tallon L."/>
            <person name="Jackson J."/>
            <person name="Pai G."/>
            <person name="Aken S.V."/>
            <person name="Utterback T."/>
            <person name="Reidmuller S."/>
            <person name="Feldblyum T."/>
            <person name="Hsiao J."/>
            <person name="Zismann V."/>
            <person name="Iobst S."/>
            <person name="de Vazeille A.R."/>
            <person name="Buell C.R."/>
            <person name="Ying K."/>
            <person name="Li Y."/>
            <person name="Lu T."/>
            <person name="Huang Y."/>
            <person name="Zhao Q."/>
            <person name="Feng Q."/>
            <person name="Zhang L."/>
            <person name="Zhu J."/>
            <person name="Weng Q."/>
            <person name="Mu J."/>
            <person name="Lu Y."/>
            <person name="Fan D."/>
            <person name="Liu Y."/>
            <person name="Guan J."/>
            <person name="Zhang Y."/>
            <person name="Yu S."/>
            <person name="Liu X."/>
            <person name="Zhang Y."/>
            <person name="Hong G."/>
            <person name="Han B."/>
            <person name="Choisne N."/>
            <person name="Demange N."/>
            <person name="Orjeda G."/>
            <person name="Samain S."/>
            <person name="Cattolico L."/>
            <person name="Pelletier E."/>
            <person name="Couloux A."/>
            <person name="Segurens B."/>
            <person name="Wincker P."/>
            <person name="D'Hont A."/>
            <person name="Scarpelli C."/>
            <person name="Weissenbach J."/>
            <person name="Salanoubat M."/>
            <person name="Quetier F."/>
            <person name="Yu Y."/>
            <person name="Kim H.R."/>
            <person name="Rambo T."/>
            <person name="Currie J."/>
            <person name="Collura K."/>
            <person name="Luo M."/>
            <person name="Yang T."/>
            <person name="Ammiraju J.S.S."/>
            <person name="Engler F."/>
            <person name="Soderlund C."/>
            <person name="Wing R.A."/>
            <person name="Palmer L.E."/>
            <person name="de la Bastide M."/>
            <person name="Spiegel L."/>
            <person name="Nascimento L."/>
            <person name="Zutavern T."/>
            <person name="O'Shaughnessy A."/>
            <person name="Dike S."/>
            <person name="Dedhia N."/>
            <person name="Preston R."/>
            <person name="Balija V."/>
            <person name="McCombie W.R."/>
            <person name="Chow T."/>
            <person name="Chen H."/>
            <person name="Chung M."/>
            <person name="Chen C."/>
            <person name="Shaw J."/>
            <person name="Wu H."/>
            <person name="Hsiao K."/>
            <person name="Chao Y."/>
            <person name="Chu M."/>
            <person name="Cheng C."/>
            <person name="Hour A."/>
            <person name="Lee P."/>
            <person name="Lin S."/>
            <person name="Lin Y."/>
            <person name="Liou J."/>
            <person name="Liu S."/>
            <person name="Hsing Y."/>
            <person name="Raghuvanshi S."/>
            <person name="Mohanty A."/>
            <person name="Bharti A.K."/>
            <person name="Gaur A."/>
            <person name="Gupta V."/>
            <person name="Kumar D."/>
            <person name="Ravi V."/>
            <person name="Vij S."/>
            <person name="Kapur A."/>
            <person name="Khurana P."/>
            <person name="Khurana P."/>
            <person name="Khurana J.P."/>
            <person name="Tyagi A.K."/>
            <person name="Gaikwad K."/>
            <person name="Singh A."/>
            <person name="Dalal V."/>
            <person name="Srivastava S."/>
            <person name="Dixit A."/>
            <person name="Pal A.K."/>
            <person name="Ghazi I.A."/>
            <person name="Yadav M."/>
            <person name="Pandit A."/>
            <person name="Bhargava A."/>
            <person name="Sureshbabu K."/>
            <person name="Batra K."/>
            <person name="Sharma T.R."/>
            <person name="Mohapatra T."/>
            <person name="Singh N.K."/>
            <person name="Messing J."/>
            <person name="Nelson A.B."/>
            <person name="Fuks G."/>
            <person name="Kavchok S."/>
            <person name="Keizer G."/>
            <person name="Linton E."/>
            <person name="Llaca V."/>
            <person name="Song R."/>
            <person name="Tanyolac B."/>
            <person name="Young S."/>
            <person name="Ho-Il K."/>
            <person name="Hahn J.H."/>
            <person name="Sangsakoo G."/>
            <person name="Vanavichit A."/>
            <person name="de Mattos Luiz.A.T."/>
            <person name="Zimmer P.D."/>
            <person name="Malone G."/>
            <person name="Dellagostin O."/>
            <person name="de Oliveira A.C."/>
            <person name="Bevan M."/>
            <person name="Bancroft I."/>
            <person name="Minx P."/>
            <person name="Cordum H."/>
            <person name="Wilson R."/>
            <person name="Cheng Z."/>
            <person name="Jin W."/>
            <person name="Jiang J."/>
            <person name="Leong S.A."/>
            <person name="Iwama H."/>
            <person name="Gojobori T."/>
            <person name="Itoh T."/>
            <person name="Niimura Y."/>
            <person name="Fujii Y."/>
            <person name="Habara T."/>
            <person name="Sakai H."/>
            <person name="Sato Y."/>
            <person name="Wilson G."/>
            <person name="Kumar K."/>
            <person name="McCouch S."/>
            <person name="Juretic N."/>
            <person name="Hoen D."/>
            <person name="Wright S."/>
            <person name="Bruskiewich R."/>
            <person name="Bureau T."/>
            <person name="Miyao A."/>
            <person name="Hirochika H."/>
            <person name="Nishikawa T."/>
            <person name="Kadowaki K."/>
            <person name="Sugiura M."/>
            <person name="Burr B."/>
            <person name="Sasaki T."/>
        </authorList>
    </citation>
    <scope>NUCLEOTIDE SEQUENCE [LARGE SCALE GENOMIC DNA]</scope>
    <source>
        <strain evidence="3">cv. Nipponbare</strain>
    </source>
</reference>
<evidence type="ECO:0000256" key="1">
    <source>
        <dbReference type="SAM" id="MobiDB-lite"/>
    </source>
</evidence>
<dbReference type="AlphaFoldDB" id="Q6Z483"/>